<comment type="caution">
    <text evidence="1">The sequence shown here is derived from an EMBL/GenBank/DDBJ whole genome shotgun (WGS) entry which is preliminary data.</text>
</comment>
<dbReference type="EMBL" id="CM039172">
    <property type="protein sequence ID" value="KAH9786103.1"/>
    <property type="molecule type" value="Genomic_DNA"/>
</dbReference>
<accession>A0ACB8MKX0</accession>
<organism evidence="1 2">
    <name type="scientific">Citrus sinensis</name>
    <name type="common">Sweet orange</name>
    <name type="synonym">Citrus aurantium var. sinensis</name>
    <dbReference type="NCBI Taxonomy" id="2711"/>
    <lineage>
        <taxon>Eukaryota</taxon>
        <taxon>Viridiplantae</taxon>
        <taxon>Streptophyta</taxon>
        <taxon>Embryophyta</taxon>
        <taxon>Tracheophyta</taxon>
        <taxon>Spermatophyta</taxon>
        <taxon>Magnoliopsida</taxon>
        <taxon>eudicotyledons</taxon>
        <taxon>Gunneridae</taxon>
        <taxon>Pentapetalae</taxon>
        <taxon>rosids</taxon>
        <taxon>malvids</taxon>
        <taxon>Sapindales</taxon>
        <taxon>Rutaceae</taxon>
        <taxon>Aurantioideae</taxon>
        <taxon>Citrus</taxon>
    </lineage>
</organism>
<proteinExistence type="predicted"/>
<dbReference type="Proteomes" id="UP000829398">
    <property type="component" value="Chromosome 3"/>
</dbReference>
<keyword evidence="2" id="KW-1185">Reference proteome</keyword>
<protein>
    <submittedName>
        <fullName evidence="1">Histidine-containing phosphotransfer protein 5</fullName>
    </submittedName>
</protein>
<sequence length="127" mass="14524">MDVVSQLQKQFIDFSSSLYREGYVDDQFSQLHKLQDESSPDFVVEVASLFFDDAEKLINSMARALEQPCVDFKQVDSHVHQLKGSSSRCMRCLQQVSHEYTMLKSKLQTLFRMEQQILAAGGSVPLE</sequence>
<evidence type="ECO:0000313" key="1">
    <source>
        <dbReference type="EMBL" id="KAH9786103.1"/>
    </source>
</evidence>
<evidence type="ECO:0000313" key="2">
    <source>
        <dbReference type="Proteomes" id="UP000829398"/>
    </source>
</evidence>
<name>A0ACB8MKX0_CITSI</name>
<gene>
    <name evidence="1" type="ORF">KPL71_010166</name>
</gene>
<reference evidence="2" key="1">
    <citation type="journal article" date="2023" name="Hortic. Res.">
        <title>A chromosome-level phased genome enabling allele-level studies in sweet orange: a case study on citrus Huanglongbing tolerance.</title>
        <authorList>
            <person name="Wu B."/>
            <person name="Yu Q."/>
            <person name="Deng Z."/>
            <person name="Duan Y."/>
            <person name="Luo F."/>
            <person name="Gmitter F. Jr."/>
        </authorList>
    </citation>
    <scope>NUCLEOTIDE SEQUENCE [LARGE SCALE GENOMIC DNA]</scope>
    <source>
        <strain evidence="2">cv. Valencia</strain>
    </source>
</reference>